<name>G7MWA3_MACMU</name>
<dbReference type="EMBL" id="CM001259">
    <property type="protein sequence ID" value="EHH27627.1"/>
    <property type="molecule type" value="Genomic_DNA"/>
</dbReference>
<sequence>MLRACQGRVNSTGSLAQSSGWNVHQHRSGILMASSWIQAFAFVFNFGTVKLKVRSEDKEKTPLLLFIQTASLHSEIGRRQCGAVAGPVHHLLPPKSLCLSGFLYPHPIKHQELLYMFNIL</sequence>
<reference evidence="1" key="1">
    <citation type="journal article" date="2011" name="Nat. Biotechnol.">
        <title>Genome sequencing and comparison of two nonhuman primate animal models, the cynomolgus and Chinese rhesus macaques.</title>
        <authorList>
            <person name="Yan G."/>
            <person name="Zhang G."/>
            <person name="Fang X."/>
            <person name="Zhang Y."/>
            <person name="Li C."/>
            <person name="Ling F."/>
            <person name="Cooper D.N."/>
            <person name="Li Q."/>
            <person name="Li Y."/>
            <person name="van Gool A.J."/>
            <person name="Du H."/>
            <person name="Chen J."/>
            <person name="Chen R."/>
            <person name="Zhang P."/>
            <person name="Huang Z."/>
            <person name="Thompson J.R."/>
            <person name="Meng Y."/>
            <person name="Bai Y."/>
            <person name="Wang J."/>
            <person name="Zhuo M."/>
            <person name="Wang T."/>
            <person name="Huang Y."/>
            <person name="Wei L."/>
            <person name="Li J."/>
            <person name="Wang Z."/>
            <person name="Hu H."/>
            <person name="Yang P."/>
            <person name="Le L."/>
            <person name="Stenson P.D."/>
            <person name="Li B."/>
            <person name="Liu X."/>
            <person name="Ball E.V."/>
            <person name="An N."/>
            <person name="Huang Q."/>
            <person name="Zhang Y."/>
            <person name="Fan W."/>
            <person name="Zhang X."/>
            <person name="Li Y."/>
            <person name="Wang W."/>
            <person name="Katze M.G."/>
            <person name="Su B."/>
            <person name="Nielsen R."/>
            <person name="Yang H."/>
            <person name="Wang J."/>
            <person name="Wang X."/>
            <person name="Wang J."/>
        </authorList>
    </citation>
    <scope>NUCLEOTIDE SEQUENCE [LARGE SCALE GENOMIC DNA]</scope>
    <source>
        <strain evidence="1">CR-5</strain>
    </source>
</reference>
<gene>
    <name evidence="1" type="ORF">EGK_17873</name>
</gene>
<dbReference type="AlphaFoldDB" id="G7MWA3"/>
<dbReference type="Proteomes" id="UP000013456">
    <property type="component" value="Chromosome 7"/>
</dbReference>
<proteinExistence type="predicted"/>
<evidence type="ECO:0000313" key="1">
    <source>
        <dbReference type="EMBL" id="EHH27627.1"/>
    </source>
</evidence>
<protein>
    <submittedName>
        <fullName evidence="1">Uncharacterized protein</fullName>
    </submittedName>
</protein>
<accession>G7MWA3</accession>
<organism evidence="1">
    <name type="scientific">Macaca mulatta</name>
    <name type="common">Rhesus macaque</name>
    <dbReference type="NCBI Taxonomy" id="9544"/>
    <lineage>
        <taxon>Eukaryota</taxon>
        <taxon>Metazoa</taxon>
        <taxon>Chordata</taxon>
        <taxon>Craniata</taxon>
        <taxon>Vertebrata</taxon>
        <taxon>Euteleostomi</taxon>
        <taxon>Mammalia</taxon>
        <taxon>Eutheria</taxon>
        <taxon>Euarchontoglires</taxon>
        <taxon>Primates</taxon>
        <taxon>Haplorrhini</taxon>
        <taxon>Catarrhini</taxon>
        <taxon>Cercopithecidae</taxon>
        <taxon>Cercopithecinae</taxon>
        <taxon>Macaca</taxon>
    </lineage>
</organism>